<dbReference type="Proteomes" id="UP000176050">
    <property type="component" value="Chromosome"/>
</dbReference>
<proteinExistence type="inferred from homology"/>
<comment type="function">
    <text evidence="5">Catalyzes the phosphorylation of the 3'-hydroxyl group of dephosphocoenzyme A to form coenzyme A.</text>
</comment>
<evidence type="ECO:0000256" key="6">
    <source>
        <dbReference type="NCBIfam" id="TIGR00152"/>
    </source>
</evidence>
<dbReference type="GO" id="GO:0015937">
    <property type="term" value="P:coenzyme A biosynthetic process"/>
    <property type="evidence" value="ECO:0007669"/>
    <property type="project" value="UniProtKB-UniRule"/>
</dbReference>
<dbReference type="UniPathway" id="UPA00241">
    <property type="reaction ID" value="UER00356"/>
</dbReference>
<dbReference type="HAMAP" id="MF_00376">
    <property type="entry name" value="Dephospho_CoA_kinase"/>
    <property type="match status" value="1"/>
</dbReference>
<protein>
    <recommendedName>
        <fullName evidence="5 6">Dephospho-CoA kinase</fullName>
        <ecNumber evidence="5 6">2.7.1.24</ecNumber>
    </recommendedName>
    <alternativeName>
        <fullName evidence="5">Dephosphocoenzyme A kinase</fullName>
    </alternativeName>
</protein>
<name>A0A1D8P4A8_9FLAO</name>
<evidence type="ECO:0000313" key="7">
    <source>
        <dbReference type="EMBL" id="AOW19412.1"/>
    </source>
</evidence>
<dbReference type="GO" id="GO:0005737">
    <property type="term" value="C:cytoplasm"/>
    <property type="evidence" value="ECO:0007669"/>
    <property type="project" value="UniProtKB-SubCell"/>
</dbReference>
<keyword evidence="5 7" id="KW-0418">Kinase</keyword>
<dbReference type="KEGG" id="lul:LPB138_01355"/>
<dbReference type="NCBIfam" id="TIGR00152">
    <property type="entry name" value="dephospho-CoA kinase"/>
    <property type="match status" value="1"/>
</dbReference>
<dbReference type="GO" id="GO:0005524">
    <property type="term" value="F:ATP binding"/>
    <property type="evidence" value="ECO:0007669"/>
    <property type="project" value="UniProtKB-UniRule"/>
</dbReference>
<dbReference type="InterPro" id="IPR001977">
    <property type="entry name" value="Depp_CoAkinase"/>
</dbReference>
<dbReference type="PANTHER" id="PTHR10695:SF46">
    <property type="entry name" value="BIFUNCTIONAL COENZYME A SYNTHASE-RELATED"/>
    <property type="match status" value="1"/>
</dbReference>
<keyword evidence="3 5" id="KW-0067">ATP-binding</keyword>
<dbReference type="PANTHER" id="PTHR10695">
    <property type="entry name" value="DEPHOSPHO-COA KINASE-RELATED"/>
    <property type="match status" value="1"/>
</dbReference>
<dbReference type="STRING" id="1850246.LPB138_01355"/>
<feature type="binding site" evidence="5">
    <location>
        <begin position="11"/>
        <end position="16"/>
    </location>
    <ligand>
        <name>ATP</name>
        <dbReference type="ChEBI" id="CHEBI:30616"/>
    </ligand>
</feature>
<dbReference type="PROSITE" id="PS51219">
    <property type="entry name" value="DPCK"/>
    <property type="match status" value="1"/>
</dbReference>
<dbReference type="GO" id="GO:0004140">
    <property type="term" value="F:dephospho-CoA kinase activity"/>
    <property type="evidence" value="ECO:0007669"/>
    <property type="project" value="UniProtKB-UniRule"/>
</dbReference>
<organism evidence="7 8">
    <name type="scientific">Urechidicola croceus</name>
    <dbReference type="NCBI Taxonomy" id="1850246"/>
    <lineage>
        <taxon>Bacteria</taxon>
        <taxon>Pseudomonadati</taxon>
        <taxon>Bacteroidota</taxon>
        <taxon>Flavobacteriia</taxon>
        <taxon>Flavobacteriales</taxon>
        <taxon>Flavobacteriaceae</taxon>
        <taxon>Urechidicola</taxon>
    </lineage>
</organism>
<dbReference type="OrthoDB" id="9812943at2"/>
<evidence type="ECO:0000256" key="4">
    <source>
        <dbReference type="ARBA" id="ARBA00022993"/>
    </source>
</evidence>
<dbReference type="CDD" id="cd02022">
    <property type="entry name" value="DPCK"/>
    <property type="match status" value="1"/>
</dbReference>
<comment type="catalytic activity">
    <reaction evidence="5">
        <text>3'-dephospho-CoA + ATP = ADP + CoA + H(+)</text>
        <dbReference type="Rhea" id="RHEA:18245"/>
        <dbReference type="ChEBI" id="CHEBI:15378"/>
        <dbReference type="ChEBI" id="CHEBI:30616"/>
        <dbReference type="ChEBI" id="CHEBI:57287"/>
        <dbReference type="ChEBI" id="CHEBI:57328"/>
        <dbReference type="ChEBI" id="CHEBI:456216"/>
        <dbReference type="EC" id="2.7.1.24"/>
    </reaction>
</comment>
<dbReference type="Gene3D" id="3.40.50.300">
    <property type="entry name" value="P-loop containing nucleotide triphosphate hydrolases"/>
    <property type="match status" value="1"/>
</dbReference>
<evidence type="ECO:0000313" key="8">
    <source>
        <dbReference type="Proteomes" id="UP000176050"/>
    </source>
</evidence>
<dbReference type="SUPFAM" id="SSF52540">
    <property type="entry name" value="P-loop containing nucleoside triphosphate hydrolases"/>
    <property type="match status" value="1"/>
</dbReference>
<evidence type="ECO:0000256" key="1">
    <source>
        <dbReference type="ARBA" id="ARBA00009018"/>
    </source>
</evidence>
<comment type="pathway">
    <text evidence="5">Cofactor biosynthesis; coenzyme A biosynthesis; CoA from (R)-pantothenate: step 5/5.</text>
</comment>
<dbReference type="EMBL" id="CP017478">
    <property type="protein sequence ID" value="AOW19412.1"/>
    <property type="molecule type" value="Genomic_DNA"/>
</dbReference>
<keyword evidence="2 5" id="KW-0547">Nucleotide-binding</keyword>
<accession>A0A1D8P4A8</accession>
<sequence length="199" mass="22801">MMVVGLTGGIGSGKTTVLKMFQKYGIDCYIADVEAKKLMNSSNEIKKEVIDVFGNQAYIDNQLNRKYIAQIVFQNPDKLDLLNSIVHPKVRKHFRKFVENSTSAYVIYESAILFENNGEKQCDFIITVSAPKNVRIQRVIARDNVSEIEVLHRIKNQLSDEEKISKSDFVIENIDLELTKLQVRIIHQELLKAIDTLKE</sequence>
<dbReference type="EC" id="2.7.1.24" evidence="5 6"/>
<dbReference type="AlphaFoldDB" id="A0A1D8P4A8"/>
<evidence type="ECO:0000256" key="3">
    <source>
        <dbReference type="ARBA" id="ARBA00022840"/>
    </source>
</evidence>
<dbReference type="Pfam" id="PF01121">
    <property type="entry name" value="CoaE"/>
    <property type="match status" value="1"/>
</dbReference>
<reference evidence="7 8" key="1">
    <citation type="submission" date="2016-10" db="EMBL/GenBank/DDBJ databases">
        <title>Lutibacter sp. LPB0138, isolated from marine gastropod.</title>
        <authorList>
            <person name="Kim E."/>
            <person name="Yi H."/>
        </authorList>
    </citation>
    <scope>NUCLEOTIDE SEQUENCE [LARGE SCALE GENOMIC DNA]</scope>
    <source>
        <strain evidence="7 8">LPB0138</strain>
    </source>
</reference>
<dbReference type="InterPro" id="IPR027417">
    <property type="entry name" value="P-loop_NTPase"/>
</dbReference>
<keyword evidence="5" id="KW-0808">Transferase</keyword>
<evidence type="ECO:0000256" key="2">
    <source>
        <dbReference type="ARBA" id="ARBA00022741"/>
    </source>
</evidence>
<comment type="subcellular location">
    <subcellularLocation>
        <location evidence="5">Cytoplasm</location>
    </subcellularLocation>
</comment>
<gene>
    <name evidence="5" type="primary">coaE</name>
    <name evidence="7" type="ORF">LPB138_01355</name>
</gene>
<evidence type="ECO:0000256" key="5">
    <source>
        <dbReference type="HAMAP-Rule" id="MF_00376"/>
    </source>
</evidence>
<keyword evidence="4 5" id="KW-0173">Coenzyme A biosynthesis</keyword>
<keyword evidence="8" id="KW-1185">Reference proteome</keyword>
<comment type="similarity">
    <text evidence="1 5">Belongs to the CoaE family.</text>
</comment>
<keyword evidence="5" id="KW-0963">Cytoplasm</keyword>